<protein>
    <recommendedName>
        <fullName evidence="10">Mab-21-like HhH/H2TH-like domain-containing protein</fullName>
    </recommendedName>
</protein>
<name>A0A139WJS0_TRICA</name>
<keyword evidence="4" id="KW-0808">Transferase</keyword>
<dbReference type="GO" id="GO:0016779">
    <property type="term" value="F:nucleotidyltransferase activity"/>
    <property type="evidence" value="ECO:0007669"/>
    <property type="project" value="UniProtKB-KW"/>
</dbReference>
<dbReference type="Pfam" id="PF20266">
    <property type="entry name" value="Mab-21_C"/>
    <property type="match status" value="1"/>
</dbReference>
<dbReference type="Gene3D" id="1.10.1410.40">
    <property type="match status" value="1"/>
</dbReference>
<evidence type="ECO:0000256" key="5">
    <source>
        <dbReference type="ARBA" id="ARBA00022695"/>
    </source>
</evidence>
<evidence type="ECO:0000256" key="4">
    <source>
        <dbReference type="ARBA" id="ARBA00022679"/>
    </source>
</evidence>
<reference evidence="11 12" key="1">
    <citation type="journal article" date="2008" name="Nature">
        <title>The genome of the model beetle and pest Tribolium castaneum.</title>
        <authorList>
            <consortium name="Tribolium Genome Sequencing Consortium"/>
            <person name="Richards S."/>
            <person name="Gibbs R.A."/>
            <person name="Weinstock G.M."/>
            <person name="Brown S.J."/>
            <person name="Denell R."/>
            <person name="Beeman R.W."/>
            <person name="Gibbs R."/>
            <person name="Beeman R.W."/>
            <person name="Brown S.J."/>
            <person name="Bucher G."/>
            <person name="Friedrich M."/>
            <person name="Grimmelikhuijzen C.J."/>
            <person name="Klingler M."/>
            <person name="Lorenzen M."/>
            <person name="Richards S."/>
            <person name="Roth S."/>
            <person name="Schroder R."/>
            <person name="Tautz D."/>
            <person name="Zdobnov E.M."/>
            <person name="Muzny D."/>
            <person name="Gibbs R.A."/>
            <person name="Weinstock G.M."/>
            <person name="Attaway T."/>
            <person name="Bell S."/>
            <person name="Buhay C.J."/>
            <person name="Chandrabose M.N."/>
            <person name="Chavez D."/>
            <person name="Clerk-Blankenburg K.P."/>
            <person name="Cree A."/>
            <person name="Dao M."/>
            <person name="Davis C."/>
            <person name="Chacko J."/>
            <person name="Dinh H."/>
            <person name="Dugan-Rocha S."/>
            <person name="Fowler G."/>
            <person name="Garner T.T."/>
            <person name="Garnes J."/>
            <person name="Gnirke A."/>
            <person name="Hawes A."/>
            <person name="Hernandez J."/>
            <person name="Hines S."/>
            <person name="Holder M."/>
            <person name="Hume J."/>
            <person name="Jhangiani S.N."/>
            <person name="Joshi V."/>
            <person name="Khan Z.M."/>
            <person name="Jackson L."/>
            <person name="Kovar C."/>
            <person name="Kowis A."/>
            <person name="Lee S."/>
            <person name="Lewis L.R."/>
            <person name="Margolis J."/>
            <person name="Morgan M."/>
            <person name="Nazareth L.V."/>
            <person name="Nguyen N."/>
            <person name="Okwuonu G."/>
            <person name="Parker D."/>
            <person name="Richards S."/>
            <person name="Ruiz S.J."/>
            <person name="Santibanez J."/>
            <person name="Savard J."/>
            <person name="Scherer S.E."/>
            <person name="Schneider B."/>
            <person name="Sodergren E."/>
            <person name="Tautz D."/>
            <person name="Vattahil S."/>
            <person name="Villasana D."/>
            <person name="White C.S."/>
            <person name="Wright R."/>
            <person name="Park Y."/>
            <person name="Beeman R.W."/>
            <person name="Lord J."/>
            <person name="Oppert B."/>
            <person name="Lorenzen M."/>
            <person name="Brown S."/>
            <person name="Wang L."/>
            <person name="Savard J."/>
            <person name="Tautz D."/>
            <person name="Richards S."/>
            <person name="Weinstock G."/>
            <person name="Gibbs R.A."/>
            <person name="Liu Y."/>
            <person name="Worley K."/>
            <person name="Weinstock G."/>
            <person name="Elsik C.G."/>
            <person name="Reese J.T."/>
            <person name="Elhaik E."/>
            <person name="Landan G."/>
            <person name="Graur D."/>
            <person name="Arensburger P."/>
            <person name="Atkinson P."/>
            <person name="Beeman R.W."/>
            <person name="Beidler J."/>
            <person name="Brown S.J."/>
            <person name="Demuth J.P."/>
            <person name="Drury D.W."/>
            <person name="Du Y.Z."/>
            <person name="Fujiwara H."/>
            <person name="Lorenzen M."/>
            <person name="Maselli V."/>
            <person name="Osanai M."/>
            <person name="Park Y."/>
            <person name="Robertson H.M."/>
            <person name="Tu Z."/>
            <person name="Wang J.J."/>
            <person name="Wang S."/>
            <person name="Richards S."/>
            <person name="Song H."/>
            <person name="Zhang L."/>
            <person name="Sodergren E."/>
            <person name="Werner D."/>
            <person name="Stanke M."/>
            <person name="Morgenstern B."/>
            <person name="Solovyev V."/>
            <person name="Kosarev P."/>
            <person name="Brown G."/>
            <person name="Chen H.C."/>
            <person name="Ermolaeva O."/>
            <person name="Hlavina W."/>
            <person name="Kapustin Y."/>
            <person name="Kiryutin B."/>
            <person name="Kitts P."/>
            <person name="Maglott D."/>
            <person name="Pruitt K."/>
            <person name="Sapojnikov V."/>
            <person name="Souvorov A."/>
            <person name="Mackey A.J."/>
            <person name="Waterhouse R.M."/>
            <person name="Wyder S."/>
            <person name="Zdobnov E.M."/>
            <person name="Zdobnov E.M."/>
            <person name="Wyder S."/>
            <person name="Kriventseva E.V."/>
            <person name="Kadowaki T."/>
            <person name="Bork P."/>
            <person name="Aranda M."/>
            <person name="Bao R."/>
            <person name="Beermann A."/>
            <person name="Berns N."/>
            <person name="Bolognesi R."/>
            <person name="Bonneton F."/>
            <person name="Bopp D."/>
            <person name="Brown S.J."/>
            <person name="Bucher G."/>
            <person name="Butts T."/>
            <person name="Chaumot A."/>
            <person name="Denell R.E."/>
            <person name="Ferrier D.E."/>
            <person name="Friedrich M."/>
            <person name="Gordon C.M."/>
            <person name="Jindra M."/>
            <person name="Klingler M."/>
            <person name="Lan Q."/>
            <person name="Lattorff H.M."/>
            <person name="Laudet V."/>
            <person name="von Levetsow C."/>
            <person name="Liu Z."/>
            <person name="Lutz R."/>
            <person name="Lynch J.A."/>
            <person name="da Fonseca R.N."/>
            <person name="Posnien N."/>
            <person name="Reuter R."/>
            <person name="Roth S."/>
            <person name="Savard J."/>
            <person name="Schinko J.B."/>
            <person name="Schmitt C."/>
            <person name="Schoppmeier M."/>
            <person name="Schroder R."/>
            <person name="Shippy T.D."/>
            <person name="Simonnet F."/>
            <person name="Marques-Souza H."/>
            <person name="Tautz D."/>
            <person name="Tomoyasu Y."/>
            <person name="Trauner J."/>
            <person name="Van der Zee M."/>
            <person name="Vervoort M."/>
            <person name="Wittkopp N."/>
            <person name="Wimmer E.A."/>
            <person name="Yang X."/>
            <person name="Jones A.K."/>
            <person name="Sattelle D.B."/>
            <person name="Ebert P.R."/>
            <person name="Nelson D."/>
            <person name="Scott J.G."/>
            <person name="Beeman R.W."/>
            <person name="Muthukrishnan S."/>
            <person name="Kramer K.J."/>
            <person name="Arakane Y."/>
            <person name="Beeman R.W."/>
            <person name="Zhu Q."/>
            <person name="Hogenkamp D."/>
            <person name="Dixit R."/>
            <person name="Oppert B."/>
            <person name="Jiang H."/>
            <person name="Zou Z."/>
            <person name="Marshall J."/>
            <person name="Elpidina E."/>
            <person name="Vinokurov K."/>
            <person name="Oppert C."/>
            <person name="Zou Z."/>
            <person name="Evans J."/>
            <person name="Lu Z."/>
            <person name="Zhao P."/>
            <person name="Sumathipala N."/>
            <person name="Altincicek B."/>
            <person name="Vilcinskas A."/>
            <person name="Williams M."/>
            <person name="Hultmark D."/>
            <person name="Hetru C."/>
            <person name="Jiang H."/>
            <person name="Grimmelikhuijzen C.J."/>
            <person name="Hauser F."/>
            <person name="Cazzamali G."/>
            <person name="Williamson M."/>
            <person name="Park Y."/>
            <person name="Li B."/>
            <person name="Tanaka Y."/>
            <person name="Predel R."/>
            <person name="Neupert S."/>
            <person name="Schachtner J."/>
            <person name="Verleyen P."/>
            <person name="Raible F."/>
            <person name="Bork P."/>
            <person name="Friedrich M."/>
            <person name="Walden K.K."/>
            <person name="Robertson H.M."/>
            <person name="Angeli S."/>
            <person name="Foret S."/>
            <person name="Bucher G."/>
            <person name="Schuetz S."/>
            <person name="Maleszka R."/>
            <person name="Wimmer E.A."/>
            <person name="Beeman R.W."/>
            <person name="Lorenzen M."/>
            <person name="Tomoyasu Y."/>
            <person name="Miller S.C."/>
            <person name="Grossmann D."/>
            <person name="Bucher G."/>
        </authorList>
    </citation>
    <scope>NUCLEOTIDE SEQUENCE [LARGE SCALE GENOMIC DNA]</scope>
    <source>
        <strain evidence="11 12">Georgia GA2</strain>
    </source>
</reference>
<comment type="similarity">
    <text evidence="3">Belongs to the mab-21 family.</text>
</comment>
<sequence>MNNFFTGQKHEHSQTQDLVESFVKKTFFVVPKSPNDLDVYNWRLSFQEQERELLHNYKNMKSSIRLIKKIRDRHDHNIASYFIKTVFMWELENFDKNFWEQSLSFVFMTMLRKYGEYIKRRNIPNYWHEKHNLIEDLREETAVCIANKIRNIGDHIERICSTNSGFYDIVNYFLKSHEFDLDSFKQEVSVGKKLLKRMESDKNLAQVSTNSDDSETSDFAKLENLCLQLASDQRKIVGLLERLGEDLEKKKTEDERIVRRIESKIDRLLAKITVEDFTR</sequence>
<keyword evidence="9" id="KW-0464">Manganese</keyword>
<dbReference type="GO" id="GO:0005525">
    <property type="term" value="F:GTP binding"/>
    <property type="evidence" value="ECO:0007669"/>
    <property type="project" value="UniProtKB-KW"/>
</dbReference>
<evidence type="ECO:0000256" key="8">
    <source>
        <dbReference type="ARBA" id="ARBA00023134"/>
    </source>
</evidence>
<accession>A0A139WJS0</accession>
<dbReference type="SMART" id="SM01265">
    <property type="entry name" value="Mab-21"/>
    <property type="match status" value="1"/>
</dbReference>
<keyword evidence="7" id="KW-0460">Magnesium</keyword>
<dbReference type="PANTHER" id="PTHR10656:SF42">
    <property type="entry name" value="CYCLIC GMP-AMP SYNTHASE-LIKE PROTEIN-RELATED"/>
    <property type="match status" value="1"/>
</dbReference>
<evidence type="ECO:0000313" key="11">
    <source>
        <dbReference type="EMBL" id="KYB28229.1"/>
    </source>
</evidence>
<dbReference type="EMBL" id="KQ971335">
    <property type="protein sequence ID" value="KYB28229.1"/>
    <property type="molecule type" value="Genomic_DNA"/>
</dbReference>
<evidence type="ECO:0000256" key="7">
    <source>
        <dbReference type="ARBA" id="ARBA00022842"/>
    </source>
</evidence>
<evidence type="ECO:0000256" key="3">
    <source>
        <dbReference type="ARBA" id="ARBA00008307"/>
    </source>
</evidence>
<evidence type="ECO:0000256" key="2">
    <source>
        <dbReference type="ARBA" id="ARBA00001946"/>
    </source>
</evidence>
<keyword evidence="5" id="KW-0548">Nucleotidyltransferase</keyword>
<dbReference type="InterPro" id="IPR024810">
    <property type="entry name" value="MAB21L/cGLR"/>
</dbReference>
<proteinExistence type="inferred from homology"/>
<feature type="domain" description="Mab-21-like HhH/H2TH-like" evidence="10">
    <location>
        <begin position="60"/>
        <end position="150"/>
    </location>
</feature>
<evidence type="ECO:0000256" key="9">
    <source>
        <dbReference type="ARBA" id="ARBA00023211"/>
    </source>
</evidence>
<dbReference type="InParanoid" id="A0A139WJS0"/>
<evidence type="ECO:0000259" key="10">
    <source>
        <dbReference type="Pfam" id="PF20266"/>
    </source>
</evidence>
<comment type="cofactor">
    <cofactor evidence="2">
        <name>Mg(2+)</name>
        <dbReference type="ChEBI" id="CHEBI:18420"/>
    </cofactor>
</comment>
<reference evidence="11 12" key="2">
    <citation type="journal article" date="2010" name="Nucleic Acids Res.">
        <title>BeetleBase in 2010: revisions to provide comprehensive genomic information for Tribolium castaneum.</title>
        <authorList>
            <person name="Kim H.S."/>
            <person name="Murphy T."/>
            <person name="Xia J."/>
            <person name="Caragea D."/>
            <person name="Park Y."/>
            <person name="Beeman R.W."/>
            <person name="Lorenzen M.D."/>
            <person name="Butcher S."/>
            <person name="Manak J.R."/>
            <person name="Brown S.J."/>
        </authorList>
    </citation>
    <scope>GENOME REANNOTATION</scope>
    <source>
        <strain evidence="11 12">Georgia GA2</strain>
    </source>
</reference>
<dbReference type="GO" id="GO:0046872">
    <property type="term" value="F:metal ion binding"/>
    <property type="evidence" value="ECO:0007669"/>
    <property type="project" value="UniProtKB-KW"/>
</dbReference>
<evidence type="ECO:0000313" key="12">
    <source>
        <dbReference type="Proteomes" id="UP000007266"/>
    </source>
</evidence>
<dbReference type="Proteomes" id="UP000007266">
    <property type="component" value="Linkage group 3"/>
</dbReference>
<dbReference type="AlphaFoldDB" id="A0A139WJS0"/>
<dbReference type="eggNOG" id="KOG0619">
    <property type="taxonomic scope" value="Eukaryota"/>
</dbReference>
<dbReference type="InterPro" id="IPR046906">
    <property type="entry name" value="Mab-21_HhH/H2TH-like"/>
</dbReference>
<keyword evidence="8" id="KW-0547">Nucleotide-binding</keyword>
<gene>
    <name evidence="11" type="primary">AUGUSTUS-3.0.2_32688</name>
    <name evidence="11" type="ORF">TcasGA2_TC032688</name>
</gene>
<evidence type="ECO:0000256" key="1">
    <source>
        <dbReference type="ARBA" id="ARBA00001936"/>
    </source>
</evidence>
<keyword evidence="12" id="KW-1185">Reference proteome</keyword>
<dbReference type="PANTHER" id="PTHR10656">
    <property type="entry name" value="CELL FATE DETERMINING PROTEIN MAB21-RELATED"/>
    <property type="match status" value="1"/>
</dbReference>
<organism evidence="11 12">
    <name type="scientific">Tribolium castaneum</name>
    <name type="common">Red flour beetle</name>
    <dbReference type="NCBI Taxonomy" id="7070"/>
    <lineage>
        <taxon>Eukaryota</taxon>
        <taxon>Metazoa</taxon>
        <taxon>Ecdysozoa</taxon>
        <taxon>Arthropoda</taxon>
        <taxon>Hexapoda</taxon>
        <taxon>Insecta</taxon>
        <taxon>Pterygota</taxon>
        <taxon>Neoptera</taxon>
        <taxon>Endopterygota</taxon>
        <taxon>Coleoptera</taxon>
        <taxon>Polyphaga</taxon>
        <taxon>Cucujiformia</taxon>
        <taxon>Tenebrionidae</taxon>
        <taxon>Tenebrionidae incertae sedis</taxon>
        <taxon>Tribolium</taxon>
    </lineage>
</organism>
<keyword evidence="8" id="KW-0342">GTP-binding</keyword>
<keyword evidence="6" id="KW-0479">Metal-binding</keyword>
<evidence type="ECO:0000256" key="6">
    <source>
        <dbReference type="ARBA" id="ARBA00022723"/>
    </source>
</evidence>
<comment type="cofactor">
    <cofactor evidence="1">
        <name>Mn(2+)</name>
        <dbReference type="ChEBI" id="CHEBI:29035"/>
    </cofactor>
</comment>